<dbReference type="AlphaFoldDB" id="A0A918PUQ4"/>
<protein>
    <recommendedName>
        <fullName evidence="3">ParB/Sulfiredoxin domain-containing protein</fullName>
    </recommendedName>
</protein>
<name>A0A918PUQ4_9ACTN</name>
<dbReference type="RefSeq" id="WP_190122193.1">
    <property type="nucleotide sequence ID" value="NZ_BMWG01000003.1"/>
</dbReference>
<accession>A0A918PUQ4</accession>
<dbReference type="EMBL" id="BMWG01000003">
    <property type="protein sequence ID" value="GGZ23415.1"/>
    <property type="molecule type" value="Genomic_DNA"/>
</dbReference>
<organism evidence="1 2">
    <name type="scientific">Streptomyces inusitatus</name>
    <dbReference type="NCBI Taxonomy" id="68221"/>
    <lineage>
        <taxon>Bacteria</taxon>
        <taxon>Bacillati</taxon>
        <taxon>Actinomycetota</taxon>
        <taxon>Actinomycetes</taxon>
        <taxon>Kitasatosporales</taxon>
        <taxon>Streptomycetaceae</taxon>
        <taxon>Streptomyces</taxon>
    </lineage>
</organism>
<reference evidence="1" key="1">
    <citation type="journal article" date="2014" name="Int. J. Syst. Evol. Microbiol.">
        <title>Complete genome sequence of Corynebacterium casei LMG S-19264T (=DSM 44701T), isolated from a smear-ripened cheese.</title>
        <authorList>
            <consortium name="US DOE Joint Genome Institute (JGI-PGF)"/>
            <person name="Walter F."/>
            <person name="Albersmeier A."/>
            <person name="Kalinowski J."/>
            <person name="Ruckert C."/>
        </authorList>
    </citation>
    <scope>NUCLEOTIDE SEQUENCE</scope>
    <source>
        <strain evidence="1">JCM 4988</strain>
    </source>
</reference>
<proteinExistence type="predicted"/>
<keyword evidence="2" id="KW-1185">Reference proteome</keyword>
<dbReference type="SUPFAM" id="SSF110849">
    <property type="entry name" value="ParB/Sulfiredoxin"/>
    <property type="match status" value="1"/>
</dbReference>
<evidence type="ECO:0000313" key="2">
    <source>
        <dbReference type="Proteomes" id="UP000630936"/>
    </source>
</evidence>
<comment type="caution">
    <text evidence="1">The sequence shown here is derived from an EMBL/GenBank/DDBJ whole genome shotgun (WGS) entry which is preliminary data.</text>
</comment>
<reference evidence="1" key="2">
    <citation type="submission" date="2020-09" db="EMBL/GenBank/DDBJ databases">
        <authorList>
            <person name="Sun Q."/>
            <person name="Ohkuma M."/>
        </authorList>
    </citation>
    <scope>NUCLEOTIDE SEQUENCE</scope>
    <source>
        <strain evidence="1">JCM 4988</strain>
    </source>
</reference>
<evidence type="ECO:0000313" key="1">
    <source>
        <dbReference type="EMBL" id="GGZ23415.1"/>
    </source>
</evidence>
<dbReference type="Proteomes" id="UP000630936">
    <property type="component" value="Unassembled WGS sequence"/>
</dbReference>
<gene>
    <name evidence="1" type="ORF">GCM10010387_15720</name>
</gene>
<evidence type="ECO:0008006" key="3">
    <source>
        <dbReference type="Google" id="ProtNLM"/>
    </source>
</evidence>
<dbReference type="InterPro" id="IPR036086">
    <property type="entry name" value="ParB/Sulfiredoxin_sf"/>
</dbReference>
<sequence>MKTEIRTGDPRSLRLLDLNARFMRHEQYQQLVANVRRDEALTSTPFVWHDVETGDRIVLSGNHRTKASIEAGIDEITWLETSDALTESQRLAIQLSHNSIAGEDDLAILKSLYERIDDLDLRQYAGLDDATLELLADLDSPSLGEANLSFQTLAIVFLPDDLKDAQAVIREALGLAASSDAVWVAALRQYDQTMAALDLASKSADVTNVATAFGLILESFKDHAAELVDAWFDRDTGEPKHHGMAPLLTLFHTDAMPTKSAAIVEKALQQAVARGDVPAEHRHKALELWARQYLDTPA</sequence>